<dbReference type="GeneID" id="112283286"/>
<evidence type="ECO:0000256" key="10">
    <source>
        <dbReference type="ARBA" id="ARBA00022840"/>
    </source>
</evidence>
<dbReference type="FunFam" id="1.10.510.10:FF:000146">
    <property type="entry name" value="LRR receptor-like serine/threonine-protein kinase IOS1"/>
    <property type="match status" value="1"/>
</dbReference>
<dbReference type="SUPFAM" id="SSF52058">
    <property type="entry name" value="L domain-like"/>
    <property type="match status" value="1"/>
</dbReference>
<comment type="subcellular location">
    <subcellularLocation>
        <location evidence="1">Membrane</location>
        <topology evidence="1">Single-pass type I membrane protein</topology>
    </subcellularLocation>
</comment>
<evidence type="ECO:0000256" key="9">
    <source>
        <dbReference type="ARBA" id="ARBA00022777"/>
    </source>
</evidence>
<dbReference type="Pfam" id="PF00069">
    <property type="entry name" value="Pkinase"/>
    <property type="match status" value="1"/>
</dbReference>
<keyword evidence="9" id="KW-0418">Kinase</keyword>
<evidence type="ECO:0000256" key="15">
    <source>
        <dbReference type="PROSITE-ProRule" id="PRU10141"/>
    </source>
</evidence>
<dbReference type="GO" id="GO:0005524">
    <property type="term" value="F:ATP binding"/>
    <property type="evidence" value="ECO:0007669"/>
    <property type="project" value="UniProtKB-UniRule"/>
</dbReference>
<feature type="transmembrane region" description="Helical" evidence="16">
    <location>
        <begin position="267"/>
        <end position="292"/>
    </location>
</feature>
<dbReference type="RefSeq" id="XP_024377586.1">
    <property type="nucleotide sequence ID" value="XM_024521818.2"/>
</dbReference>
<evidence type="ECO:0000256" key="5">
    <source>
        <dbReference type="ARBA" id="ARBA00022692"/>
    </source>
</evidence>
<evidence type="ECO:0000256" key="12">
    <source>
        <dbReference type="ARBA" id="ARBA00023136"/>
    </source>
</evidence>
<evidence type="ECO:0000313" key="19">
    <source>
        <dbReference type="EnsemblPlants" id="Pp3c6_23170V3.1"/>
    </source>
</evidence>
<dbReference type="Gramene" id="Pp3c6_23170V3.1">
    <property type="protein sequence ID" value="Pp3c6_23170V3.1"/>
    <property type="gene ID" value="Pp3c6_23170"/>
</dbReference>
<dbReference type="PROSITE" id="PS00107">
    <property type="entry name" value="PROTEIN_KINASE_ATP"/>
    <property type="match status" value="1"/>
</dbReference>
<dbReference type="EnsemblPlants" id="Pp3c6_23170V3.2">
    <property type="protein sequence ID" value="Pp3c6_23170V3.2"/>
    <property type="gene ID" value="Pp3c6_23170"/>
</dbReference>
<dbReference type="Gene3D" id="3.80.10.10">
    <property type="entry name" value="Ribonuclease Inhibitor"/>
    <property type="match status" value="1"/>
</dbReference>
<dbReference type="PROSITE" id="PS50011">
    <property type="entry name" value="PROTEIN_KINASE_DOM"/>
    <property type="match status" value="1"/>
</dbReference>
<dbReference type="InterPro" id="IPR011009">
    <property type="entry name" value="Kinase-like_dom_sf"/>
</dbReference>
<dbReference type="STRING" id="3218.A0A2K1KGS4"/>
<dbReference type="Gene3D" id="3.30.200.20">
    <property type="entry name" value="Phosphorylase Kinase, domain 1"/>
    <property type="match status" value="1"/>
</dbReference>
<dbReference type="InterPro" id="IPR000719">
    <property type="entry name" value="Prot_kinase_dom"/>
</dbReference>
<dbReference type="Proteomes" id="UP000006727">
    <property type="component" value="Chromosome 6"/>
</dbReference>
<evidence type="ECO:0000313" key="20">
    <source>
        <dbReference type="Proteomes" id="UP000006727"/>
    </source>
</evidence>
<evidence type="ECO:0000256" key="6">
    <source>
        <dbReference type="ARBA" id="ARBA00022729"/>
    </source>
</evidence>
<evidence type="ECO:0000256" key="16">
    <source>
        <dbReference type="SAM" id="Phobius"/>
    </source>
</evidence>
<reference evidence="18 20" key="2">
    <citation type="journal article" date="2018" name="Plant J.">
        <title>The Physcomitrella patens chromosome-scale assembly reveals moss genome structure and evolution.</title>
        <authorList>
            <person name="Lang D."/>
            <person name="Ullrich K.K."/>
            <person name="Murat F."/>
            <person name="Fuchs J."/>
            <person name="Jenkins J."/>
            <person name="Haas F.B."/>
            <person name="Piednoel M."/>
            <person name="Gundlach H."/>
            <person name="Van Bel M."/>
            <person name="Meyberg R."/>
            <person name="Vives C."/>
            <person name="Morata J."/>
            <person name="Symeonidi A."/>
            <person name="Hiss M."/>
            <person name="Muchero W."/>
            <person name="Kamisugi Y."/>
            <person name="Saleh O."/>
            <person name="Blanc G."/>
            <person name="Decker E.L."/>
            <person name="van Gessel N."/>
            <person name="Grimwood J."/>
            <person name="Hayes R.D."/>
            <person name="Graham S.W."/>
            <person name="Gunter L.E."/>
            <person name="McDaniel S.F."/>
            <person name="Hoernstein S.N.W."/>
            <person name="Larsson A."/>
            <person name="Li F.W."/>
            <person name="Perroud P.F."/>
            <person name="Phillips J."/>
            <person name="Ranjan P."/>
            <person name="Rokshar D.S."/>
            <person name="Rothfels C.J."/>
            <person name="Schneider L."/>
            <person name="Shu S."/>
            <person name="Stevenson D.W."/>
            <person name="Thummler F."/>
            <person name="Tillich M."/>
            <person name="Villarreal Aguilar J.C."/>
            <person name="Widiez T."/>
            <person name="Wong G.K."/>
            <person name="Wymore A."/>
            <person name="Zhang Y."/>
            <person name="Zimmer A.D."/>
            <person name="Quatrano R.S."/>
            <person name="Mayer K.F.X."/>
            <person name="Goodstein D."/>
            <person name="Casacuberta J.M."/>
            <person name="Vandepoele K."/>
            <person name="Reski R."/>
            <person name="Cuming A.C."/>
            <person name="Tuskan G.A."/>
            <person name="Maumus F."/>
            <person name="Salse J."/>
            <person name="Schmutz J."/>
            <person name="Rensing S.A."/>
        </authorList>
    </citation>
    <scope>NUCLEOTIDE SEQUENCE [LARGE SCALE GENOMIC DNA]</scope>
    <source>
        <strain evidence="19 20">cv. Gransden 2004</strain>
    </source>
</reference>
<dbReference type="EMBL" id="ABEU02000006">
    <property type="protein sequence ID" value="PNR52986.1"/>
    <property type="molecule type" value="Genomic_DNA"/>
</dbReference>
<keyword evidence="3" id="KW-0433">Leucine-rich repeat</keyword>
<dbReference type="PANTHER" id="PTHR45974">
    <property type="entry name" value="RECEPTOR-LIKE PROTEIN 55"/>
    <property type="match status" value="1"/>
</dbReference>
<keyword evidence="7" id="KW-0677">Repeat</keyword>
<dbReference type="GO" id="GO:0016020">
    <property type="term" value="C:membrane"/>
    <property type="evidence" value="ECO:0007669"/>
    <property type="project" value="UniProtKB-SubCell"/>
</dbReference>
<evidence type="ECO:0000313" key="18">
    <source>
        <dbReference type="EMBL" id="PNR52986.1"/>
    </source>
</evidence>
<gene>
    <name evidence="19" type="primary">LOC112283286</name>
    <name evidence="18" type="ORF">PHYPA_009361</name>
</gene>
<dbReference type="OMA" id="THHASCK"/>
<dbReference type="OrthoDB" id="4062651at2759"/>
<dbReference type="Pfam" id="PF00560">
    <property type="entry name" value="LRR_1"/>
    <property type="match status" value="2"/>
</dbReference>
<evidence type="ECO:0000256" key="8">
    <source>
        <dbReference type="ARBA" id="ARBA00022741"/>
    </source>
</evidence>
<dbReference type="AlphaFoldDB" id="A0A2K1KGS4"/>
<dbReference type="Gene3D" id="1.10.510.10">
    <property type="entry name" value="Transferase(Phosphotransferase) domain 1"/>
    <property type="match status" value="1"/>
</dbReference>
<evidence type="ECO:0000256" key="3">
    <source>
        <dbReference type="ARBA" id="ARBA00022614"/>
    </source>
</evidence>
<organism evidence="18">
    <name type="scientific">Physcomitrium patens</name>
    <name type="common">Spreading-leaved earth moss</name>
    <name type="synonym">Physcomitrella patens</name>
    <dbReference type="NCBI Taxonomy" id="3218"/>
    <lineage>
        <taxon>Eukaryota</taxon>
        <taxon>Viridiplantae</taxon>
        <taxon>Streptophyta</taxon>
        <taxon>Embryophyta</taxon>
        <taxon>Bryophyta</taxon>
        <taxon>Bryophytina</taxon>
        <taxon>Bryopsida</taxon>
        <taxon>Funariidae</taxon>
        <taxon>Funariales</taxon>
        <taxon>Funariaceae</taxon>
        <taxon>Physcomitrium</taxon>
    </lineage>
</organism>
<keyword evidence="20" id="KW-1185">Reference proteome</keyword>
<feature type="transmembrane region" description="Helical" evidence="16">
    <location>
        <begin position="36"/>
        <end position="56"/>
    </location>
</feature>
<evidence type="ECO:0000256" key="2">
    <source>
        <dbReference type="ARBA" id="ARBA00022527"/>
    </source>
</evidence>
<keyword evidence="10 15" id="KW-0067">ATP-binding</keyword>
<dbReference type="FunFam" id="3.80.10.10:FF:000101">
    <property type="entry name" value="LRR receptor-like serine/threonine-protein kinase ERECTA"/>
    <property type="match status" value="1"/>
</dbReference>
<dbReference type="InterPro" id="IPR017441">
    <property type="entry name" value="Protein_kinase_ATP_BS"/>
</dbReference>
<dbReference type="InterPro" id="IPR013210">
    <property type="entry name" value="LRR_N_plant-typ"/>
</dbReference>
<keyword evidence="6" id="KW-0732">Signal</keyword>
<accession>A0A2K1KGS4</accession>
<dbReference type="GO" id="GO:0004674">
    <property type="term" value="F:protein serine/threonine kinase activity"/>
    <property type="evidence" value="ECO:0007669"/>
    <property type="project" value="UniProtKB-KW"/>
</dbReference>
<evidence type="ECO:0000256" key="13">
    <source>
        <dbReference type="ARBA" id="ARBA00023170"/>
    </source>
</evidence>
<keyword evidence="5 16" id="KW-0812">Transmembrane</keyword>
<keyword evidence="2" id="KW-0723">Serine/threonine-protein kinase</keyword>
<keyword evidence="13" id="KW-0675">Receptor</keyword>
<proteinExistence type="predicted"/>
<feature type="binding site" evidence="15">
    <location>
        <position position="362"/>
    </location>
    <ligand>
        <name>ATP</name>
        <dbReference type="ChEBI" id="CHEBI:30616"/>
    </ligand>
</feature>
<evidence type="ECO:0000256" key="14">
    <source>
        <dbReference type="ARBA" id="ARBA00023180"/>
    </source>
</evidence>
<evidence type="ECO:0000256" key="11">
    <source>
        <dbReference type="ARBA" id="ARBA00022989"/>
    </source>
</evidence>
<reference evidence="19" key="3">
    <citation type="submission" date="2020-12" db="UniProtKB">
        <authorList>
            <consortium name="EnsemblPlants"/>
        </authorList>
    </citation>
    <scope>IDENTIFICATION</scope>
</reference>
<keyword evidence="11 16" id="KW-1133">Transmembrane helix</keyword>
<dbReference type="SUPFAM" id="SSF56112">
    <property type="entry name" value="Protein kinase-like (PK-like)"/>
    <property type="match status" value="1"/>
</dbReference>
<dbReference type="Pfam" id="PF08263">
    <property type="entry name" value="LRRNT_2"/>
    <property type="match status" value="1"/>
</dbReference>
<dbReference type="KEGG" id="ppp:112283286"/>
<evidence type="ECO:0000256" key="4">
    <source>
        <dbReference type="ARBA" id="ARBA00022679"/>
    </source>
</evidence>
<evidence type="ECO:0000256" key="1">
    <source>
        <dbReference type="ARBA" id="ARBA00004479"/>
    </source>
</evidence>
<name>A0A2K1KGS4_PHYPA</name>
<keyword evidence="4" id="KW-0808">Transferase</keyword>
<dbReference type="PaxDb" id="3218-PP1S103_74V6.1"/>
<dbReference type="InterPro" id="IPR001611">
    <property type="entry name" value="Leu-rich_rpt"/>
</dbReference>
<feature type="domain" description="Protein kinase" evidence="17">
    <location>
        <begin position="334"/>
        <end position="611"/>
    </location>
</feature>
<dbReference type="Gramene" id="Pp3c6_23170V3.2">
    <property type="protein sequence ID" value="Pp3c6_23170V3.2"/>
    <property type="gene ID" value="Pp3c6_23170"/>
</dbReference>
<dbReference type="PANTHER" id="PTHR45974:SF4">
    <property type="entry name" value="LRR RECEPTOR-LIKE SERINE_THREONINE-PROTEIN KINASE FEI 1"/>
    <property type="match status" value="1"/>
</dbReference>
<keyword evidence="14" id="KW-0325">Glycoprotein</keyword>
<keyword evidence="12 16" id="KW-0472">Membrane</keyword>
<dbReference type="InterPro" id="IPR032675">
    <property type="entry name" value="LRR_dom_sf"/>
</dbReference>
<dbReference type="EnsemblPlants" id="Pp3c6_23170V3.1">
    <property type="protein sequence ID" value="Pp3c6_23170V3.1"/>
    <property type="gene ID" value="Pp3c6_23170"/>
</dbReference>
<evidence type="ECO:0000256" key="7">
    <source>
        <dbReference type="ARBA" id="ARBA00022737"/>
    </source>
</evidence>
<sequence>MLEDKNPEIQRGTFKGDRKTHHASCKRRLHMRNWSSWILLLVVTLFLHIPGSAINLDGEALISFKRGIQNANLSLWSWNESHSNPCLWSGVTCLPGSDRVHRLNIPNLNLRGFISPELGKLDQLRRLGLHENNLYGSIPREISNCTNLRALYLRGNFLTGNIPEELGNLQRLKILDISNNGLTGSIPESFGRLSELSFLNVSTNFLVGNIPTFGVLAKFGDSSFSSNPGLCGTQIEVVCQSIPHSSPTTWTSGSTLVGRSTDDANSILMSAMGTSGIALLVALICCIAFLVFKKRRSNLLQAIQDNNLDGYKLVMFRSDLSYTTDEIYKKIESLCAVDIIGSGSFGTAYRLVMDDGGMFAVKNIVKQEMGSERFFERELEILGNLKHQNLVNLCGYYISASARLLIYDYLAGGNLEDNLHERSLTKKHLTWSTRMRIAIGSAQGIAYMHHDCVPGVIHRGIKSSNVLLDNNMEPHVSDFGLAKLVEDDSSHVTTIVAGTFGYLAPEYMESGAATEKGDVYSFGVMLLEMISGKRPTDALLMMKGYNLVTWATYCVKMNQVEELVEESCLEEIPTEQIEPIIQIALQCVSPIPEDRLTMDMVVQLLEIHKLSKCTSDVSNFYHSPISAPEDRGR</sequence>
<reference evidence="18 20" key="1">
    <citation type="journal article" date="2008" name="Science">
        <title>The Physcomitrella genome reveals evolutionary insights into the conquest of land by plants.</title>
        <authorList>
            <person name="Rensing S."/>
            <person name="Lang D."/>
            <person name="Zimmer A."/>
            <person name="Terry A."/>
            <person name="Salamov A."/>
            <person name="Shapiro H."/>
            <person name="Nishiyama T."/>
            <person name="Perroud P.-F."/>
            <person name="Lindquist E."/>
            <person name="Kamisugi Y."/>
            <person name="Tanahashi T."/>
            <person name="Sakakibara K."/>
            <person name="Fujita T."/>
            <person name="Oishi K."/>
            <person name="Shin-I T."/>
            <person name="Kuroki Y."/>
            <person name="Toyoda A."/>
            <person name="Suzuki Y."/>
            <person name="Hashimoto A."/>
            <person name="Yamaguchi K."/>
            <person name="Sugano A."/>
            <person name="Kohara Y."/>
            <person name="Fujiyama A."/>
            <person name="Anterola A."/>
            <person name="Aoki S."/>
            <person name="Ashton N."/>
            <person name="Barbazuk W.B."/>
            <person name="Barker E."/>
            <person name="Bennetzen J."/>
            <person name="Bezanilla M."/>
            <person name="Blankenship R."/>
            <person name="Cho S.H."/>
            <person name="Dutcher S."/>
            <person name="Estelle M."/>
            <person name="Fawcett J.A."/>
            <person name="Gundlach H."/>
            <person name="Hanada K."/>
            <person name="Heyl A."/>
            <person name="Hicks K.A."/>
            <person name="Hugh J."/>
            <person name="Lohr M."/>
            <person name="Mayer K."/>
            <person name="Melkozernov A."/>
            <person name="Murata T."/>
            <person name="Nelson D."/>
            <person name="Pils B."/>
            <person name="Prigge M."/>
            <person name="Reiss B."/>
            <person name="Renner T."/>
            <person name="Rombauts S."/>
            <person name="Rushton P."/>
            <person name="Sanderfoot A."/>
            <person name="Schween G."/>
            <person name="Shiu S.-H."/>
            <person name="Stueber K."/>
            <person name="Theodoulou F.L."/>
            <person name="Tu H."/>
            <person name="Van de Peer Y."/>
            <person name="Verrier P.J."/>
            <person name="Waters E."/>
            <person name="Wood A."/>
            <person name="Yang L."/>
            <person name="Cove D."/>
            <person name="Cuming A."/>
            <person name="Hasebe M."/>
            <person name="Lucas S."/>
            <person name="Mishler D.B."/>
            <person name="Reski R."/>
            <person name="Grigoriev I."/>
            <person name="Quatrano R.S."/>
            <person name="Boore J.L."/>
        </authorList>
    </citation>
    <scope>NUCLEOTIDE SEQUENCE [LARGE SCALE GENOMIC DNA]</scope>
    <source>
        <strain evidence="19 20">cv. Gransden 2004</strain>
    </source>
</reference>
<evidence type="ECO:0000259" key="17">
    <source>
        <dbReference type="PROSITE" id="PS50011"/>
    </source>
</evidence>
<protein>
    <recommendedName>
        <fullName evidence="17">Protein kinase domain-containing protein</fullName>
    </recommendedName>
</protein>
<keyword evidence="8 15" id="KW-0547">Nucleotide-binding</keyword>